<evidence type="ECO:0000313" key="1">
    <source>
        <dbReference type="EMBL" id="KAL3287335.1"/>
    </source>
</evidence>
<proteinExistence type="predicted"/>
<protein>
    <submittedName>
        <fullName evidence="1">Uncharacterized protein</fullName>
    </submittedName>
</protein>
<feature type="non-terminal residue" evidence="1">
    <location>
        <position position="1"/>
    </location>
</feature>
<accession>A0ABD2P941</accession>
<organism evidence="1 2">
    <name type="scientific">Cryptolaemus montrouzieri</name>
    <dbReference type="NCBI Taxonomy" id="559131"/>
    <lineage>
        <taxon>Eukaryota</taxon>
        <taxon>Metazoa</taxon>
        <taxon>Ecdysozoa</taxon>
        <taxon>Arthropoda</taxon>
        <taxon>Hexapoda</taxon>
        <taxon>Insecta</taxon>
        <taxon>Pterygota</taxon>
        <taxon>Neoptera</taxon>
        <taxon>Endopterygota</taxon>
        <taxon>Coleoptera</taxon>
        <taxon>Polyphaga</taxon>
        <taxon>Cucujiformia</taxon>
        <taxon>Coccinelloidea</taxon>
        <taxon>Coccinellidae</taxon>
        <taxon>Scymninae</taxon>
        <taxon>Scymnini</taxon>
        <taxon>Cryptolaemus</taxon>
    </lineage>
</organism>
<name>A0ABD2P941_9CUCU</name>
<reference evidence="1 2" key="1">
    <citation type="journal article" date="2021" name="BMC Biol.">
        <title>Horizontally acquired antibacterial genes associated with adaptive radiation of ladybird beetles.</title>
        <authorList>
            <person name="Li H.S."/>
            <person name="Tang X.F."/>
            <person name="Huang Y.H."/>
            <person name="Xu Z.Y."/>
            <person name="Chen M.L."/>
            <person name="Du X.Y."/>
            <person name="Qiu B.Y."/>
            <person name="Chen P.T."/>
            <person name="Zhang W."/>
            <person name="Slipinski A."/>
            <person name="Escalona H.E."/>
            <person name="Waterhouse R.M."/>
            <person name="Zwick A."/>
            <person name="Pang H."/>
        </authorList>
    </citation>
    <scope>NUCLEOTIDE SEQUENCE [LARGE SCALE GENOMIC DNA]</scope>
    <source>
        <strain evidence="1">SYSU2018</strain>
    </source>
</reference>
<evidence type="ECO:0000313" key="2">
    <source>
        <dbReference type="Proteomes" id="UP001516400"/>
    </source>
</evidence>
<dbReference type="Proteomes" id="UP001516400">
    <property type="component" value="Unassembled WGS sequence"/>
</dbReference>
<dbReference type="AlphaFoldDB" id="A0ABD2P941"/>
<gene>
    <name evidence="1" type="ORF">HHI36_001809</name>
</gene>
<sequence length="58" mass="6882">YMSNEEKLKVEDTSLEEYDLEAEDAKRRKIIVSSTQKTEEPKMDEVLQTIRMMSNEIK</sequence>
<dbReference type="EMBL" id="JABFTP020000185">
    <property type="protein sequence ID" value="KAL3287335.1"/>
    <property type="molecule type" value="Genomic_DNA"/>
</dbReference>
<comment type="caution">
    <text evidence="1">The sequence shown here is derived from an EMBL/GenBank/DDBJ whole genome shotgun (WGS) entry which is preliminary data.</text>
</comment>
<keyword evidence="2" id="KW-1185">Reference proteome</keyword>